<protein>
    <submittedName>
        <fullName evidence="3">Glycine/D-amino acid oxidase</fullName>
    </submittedName>
</protein>
<dbReference type="OrthoDB" id="9814969at2"/>
<dbReference type="PANTHER" id="PTHR13847">
    <property type="entry name" value="SARCOSINE DEHYDROGENASE-RELATED"/>
    <property type="match status" value="1"/>
</dbReference>
<keyword evidence="1" id="KW-0560">Oxidoreductase</keyword>
<dbReference type="Gene3D" id="3.50.50.60">
    <property type="entry name" value="FAD/NAD(P)-binding domain"/>
    <property type="match status" value="1"/>
</dbReference>
<dbReference type="STRING" id="637679.GCA_001550055_02392"/>
<dbReference type="EMBL" id="FNAK01000002">
    <property type="protein sequence ID" value="SDD51545.1"/>
    <property type="molecule type" value="Genomic_DNA"/>
</dbReference>
<dbReference type="RefSeq" id="WP_082714664.1">
    <property type="nucleotide sequence ID" value="NZ_FNAK01000002.1"/>
</dbReference>
<evidence type="ECO:0000313" key="4">
    <source>
        <dbReference type="Proteomes" id="UP000183685"/>
    </source>
</evidence>
<name>A0A1G6VF55_9PROT</name>
<dbReference type="InterPro" id="IPR036188">
    <property type="entry name" value="FAD/NAD-bd_sf"/>
</dbReference>
<dbReference type="GO" id="GO:0005737">
    <property type="term" value="C:cytoplasm"/>
    <property type="evidence" value="ECO:0007669"/>
    <property type="project" value="TreeGrafter"/>
</dbReference>
<dbReference type="InterPro" id="IPR006076">
    <property type="entry name" value="FAD-dep_OxRdtase"/>
</dbReference>
<gene>
    <name evidence="3" type="ORF">SAMN04488071_0681</name>
</gene>
<dbReference type="SUPFAM" id="SSF51905">
    <property type="entry name" value="FAD/NAD(P)-binding domain"/>
    <property type="match status" value="1"/>
</dbReference>
<proteinExistence type="predicted"/>
<evidence type="ECO:0000259" key="2">
    <source>
        <dbReference type="Pfam" id="PF01266"/>
    </source>
</evidence>
<dbReference type="Pfam" id="PF01266">
    <property type="entry name" value="DAO"/>
    <property type="match status" value="1"/>
</dbReference>
<evidence type="ECO:0000256" key="1">
    <source>
        <dbReference type="ARBA" id="ARBA00023002"/>
    </source>
</evidence>
<feature type="domain" description="FAD dependent oxidoreductase" evidence="2">
    <location>
        <begin position="30"/>
        <end position="380"/>
    </location>
</feature>
<dbReference type="Gene3D" id="3.30.9.10">
    <property type="entry name" value="D-Amino Acid Oxidase, subunit A, domain 2"/>
    <property type="match status" value="1"/>
</dbReference>
<keyword evidence="4" id="KW-1185">Reference proteome</keyword>
<accession>A0A1G6VF55</accession>
<dbReference type="GO" id="GO:0016491">
    <property type="term" value="F:oxidoreductase activity"/>
    <property type="evidence" value="ECO:0007669"/>
    <property type="project" value="UniProtKB-KW"/>
</dbReference>
<dbReference type="AlphaFoldDB" id="A0A1G6VF55"/>
<evidence type="ECO:0000313" key="3">
    <source>
        <dbReference type="EMBL" id="SDD51545.1"/>
    </source>
</evidence>
<organism evidence="3 4">
    <name type="scientific">Kordiimonas lacus</name>
    <dbReference type="NCBI Taxonomy" id="637679"/>
    <lineage>
        <taxon>Bacteria</taxon>
        <taxon>Pseudomonadati</taxon>
        <taxon>Pseudomonadota</taxon>
        <taxon>Alphaproteobacteria</taxon>
        <taxon>Kordiimonadales</taxon>
        <taxon>Kordiimonadaceae</taxon>
        <taxon>Kordiimonas</taxon>
    </lineage>
</organism>
<dbReference type="Proteomes" id="UP000183685">
    <property type="component" value="Unassembled WGS sequence"/>
</dbReference>
<sequence>MARAVEQNLWQETETIGFSAPELCERTTADVVIIGGGYTGLSAALHLAEAGADVCVLEAGQVGAGGSGRSVGLVNSGLWLPPDDVEKQLGAQPGRKLNQVLADAPELVFDLIDKYDIPCDAVQQGTLHCAVGARGMKDLQSRYRQRRERGAVVSLLDADETARRTGTGAYAGALFDPRAGTIQPKSYVAGLARAATKLGVRVYEQSPAVALSRAGNGWEVRTPTASVSANTVIQATNAYSRWGAHDFPYTPVCFFQMATAPIPASMRNRILPRGEGCWDTGLVMTSFRVDAAGRLLIGGVGDLDNMGGGTHSAWARRKVAQLFPGLAGTDFEHAWTGRIAMSRDHLPKITNLGERGLAIYGFSGRGIGPGTAFGKALADWVATGDEGALPLPVQSPMSDPLSRIKAPYFEAGATLFHAVDARRSGFTAVEAREGAVADRRPVNPGRVSNETSGRH</sequence>
<reference evidence="3 4" key="1">
    <citation type="submission" date="2016-10" db="EMBL/GenBank/DDBJ databases">
        <authorList>
            <person name="de Groot N.N."/>
        </authorList>
    </citation>
    <scope>NUCLEOTIDE SEQUENCE [LARGE SCALE GENOMIC DNA]</scope>
    <source>
        <strain evidence="3 4">CGMCC 1.9109</strain>
    </source>
</reference>
<dbReference type="PANTHER" id="PTHR13847:SF275">
    <property type="entry name" value="GAMMA-GLUTAMYLPUTRESCINE OXIDOREDUCTASE"/>
    <property type="match status" value="1"/>
</dbReference>